<dbReference type="CDD" id="cd00130">
    <property type="entry name" value="PAS"/>
    <property type="match status" value="1"/>
</dbReference>
<dbReference type="SMART" id="SM00086">
    <property type="entry name" value="PAC"/>
    <property type="match status" value="1"/>
</dbReference>
<dbReference type="Pfam" id="PF00563">
    <property type="entry name" value="EAL"/>
    <property type="match status" value="1"/>
</dbReference>
<dbReference type="AlphaFoldDB" id="A0A1P8KDW5"/>
<reference evidence="6 7" key="1">
    <citation type="submission" date="2017-01" db="EMBL/GenBank/DDBJ databases">
        <authorList>
            <person name="Mah S.A."/>
            <person name="Swanson W.J."/>
            <person name="Moy G.W."/>
            <person name="Vacquier V.D."/>
        </authorList>
    </citation>
    <scope>NUCLEOTIDE SEQUENCE [LARGE SCALE GENOMIC DNA]</scope>
    <source>
        <strain evidence="6 7">DSM 22694</strain>
    </source>
</reference>
<evidence type="ECO:0000259" key="5">
    <source>
        <dbReference type="PROSITE" id="PS50887"/>
    </source>
</evidence>
<dbReference type="PROSITE" id="PS51257">
    <property type="entry name" value="PROKAR_LIPOPROTEIN"/>
    <property type="match status" value="1"/>
</dbReference>
<dbReference type="InterPro" id="IPR035965">
    <property type="entry name" value="PAS-like_dom_sf"/>
</dbReference>
<comment type="catalytic activity">
    <reaction evidence="1">
        <text>3',3'-c-di-GMP + H2O = 5'-phosphoguanylyl(3'-&gt;5')guanosine + H(+)</text>
        <dbReference type="Rhea" id="RHEA:24902"/>
        <dbReference type="ChEBI" id="CHEBI:15377"/>
        <dbReference type="ChEBI" id="CHEBI:15378"/>
        <dbReference type="ChEBI" id="CHEBI:58754"/>
        <dbReference type="ChEBI" id="CHEBI:58805"/>
        <dbReference type="EC" id="3.1.4.52"/>
    </reaction>
    <physiologicalReaction direction="left-to-right" evidence="1">
        <dbReference type="Rhea" id="RHEA:24903"/>
    </physiologicalReaction>
</comment>
<keyword evidence="2" id="KW-0472">Membrane</keyword>
<dbReference type="Pfam" id="PF00990">
    <property type="entry name" value="GGDEF"/>
    <property type="match status" value="1"/>
</dbReference>
<proteinExistence type="predicted"/>
<dbReference type="InterPro" id="IPR029787">
    <property type="entry name" value="Nucleotide_cyclase"/>
</dbReference>
<evidence type="ECO:0000256" key="2">
    <source>
        <dbReference type="SAM" id="Phobius"/>
    </source>
</evidence>
<evidence type="ECO:0000259" key="4">
    <source>
        <dbReference type="PROSITE" id="PS50883"/>
    </source>
</evidence>
<keyword evidence="2" id="KW-0812">Transmembrane</keyword>
<feature type="domain" description="GGDEF" evidence="5">
    <location>
        <begin position="469"/>
        <end position="607"/>
    </location>
</feature>
<dbReference type="InterPro" id="IPR043128">
    <property type="entry name" value="Rev_trsase/Diguanyl_cyclase"/>
</dbReference>
<dbReference type="PROSITE" id="PS50883">
    <property type="entry name" value="EAL"/>
    <property type="match status" value="1"/>
</dbReference>
<evidence type="ECO:0000256" key="1">
    <source>
        <dbReference type="ARBA" id="ARBA00051114"/>
    </source>
</evidence>
<dbReference type="RefSeq" id="WP_076069890.1">
    <property type="nucleotide sequence ID" value="NZ_CP019239.1"/>
</dbReference>
<dbReference type="PROSITE" id="PS50113">
    <property type="entry name" value="PAC"/>
    <property type="match status" value="1"/>
</dbReference>
<dbReference type="InterPro" id="IPR035919">
    <property type="entry name" value="EAL_sf"/>
</dbReference>
<dbReference type="Pfam" id="PF08447">
    <property type="entry name" value="PAS_3"/>
    <property type="match status" value="1"/>
</dbReference>
<dbReference type="InterPro" id="IPR001633">
    <property type="entry name" value="EAL_dom"/>
</dbReference>
<keyword evidence="2" id="KW-1133">Transmembrane helix</keyword>
<dbReference type="FunFam" id="3.20.20.450:FF:000001">
    <property type="entry name" value="Cyclic di-GMP phosphodiesterase yahA"/>
    <property type="match status" value="1"/>
</dbReference>
<dbReference type="PANTHER" id="PTHR44757">
    <property type="entry name" value="DIGUANYLATE CYCLASE DGCP"/>
    <property type="match status" value="1"/>
</dbReference>
<dbReference type="InterPro" id="IPR000700">
    <property type="entry name" value="PAS-assoc_C"/>
</dbReference>
<evidence type="ECO:0000259" key="3">
    <source>
        <dbReference type="PROSITE" id="PS50113"/>
    </source>
</evidence>
<feature type="transmembrane region" description="Helical" evidence="2">
    <location>
        <begin position="14"/>
        <end position="33"/>
    </location>
</feature>
<dbReference type="PROSITE" id="PS50887">
    <property type="entry name" value="GGDEF"/>
    <property type="match status" value="1"/>
</dbReference>
<gene>
    <name evidence="6" type="ORF">RS694_17955</name>
</gene>
<dbReference type="CDD" id="cd01948">
    <property type="entry name" value="EAL"/>
    <property type="match status" value="1"/>
</dbReference>
<dbReference type="KEGG" id="rsb:RS694_17955"/>
<dbReference type="Gene3D" id="3.30.450.20">
    <property type="entry name" value="PAS domain"/>
    <property type="match status" value="2"/>
</dbReference>
<sequence length="875" mass="96802">MKFQKPVSRESAEWLAFAAVVLLGCALSVFAVLSERNFILKNEHNRLEAQARIVDENLRRQLAGVRSALDSIRKAHLENSPGATGLSIQALRNAMPGVRALALLDKNGHILQSSDEMQDSHLDDADFLRSISKMRDAGTVYVSRPYENTPGTSNIKLSMKVESPPGDTPGVATAILNPAYFDVVMQSVIYAPDMWSSISQRDGFVVLFVPPSLRPGAAIPGLSVVPDDSRMVVQRTIDATQANLDKELVVAVSRSYQEISKPWIRLAIELASLWCVFVLIVGPSIWLLQVKRRSLSVLTEKRAKDAAENAERMELALAGARLGLWDQALPSGLLQVDERAASILGHVDGQPRTILNWRDEIHPDDLDNVVLAFDRHLSGETPRYEAEYRLRHVNGCWVWVQARGKIVERDRQGRPVRILGTRADISASKRHESEIQQLAFYDGLTGLPNRRLLMDRISRAVNLSHRNRQAGAIMFIDLDNFKDLNDTLGHDKGDLLLAQVAARLLEVTRKTDTVARLGGDEFVVLLEELGASDSSVSERAEQIGQNIVQRLSTPYLLSGHEVYSTPSVGVAMFGADTESIDDLMKQADLAMYEAKAAGRNALRLFSPQMQTQAAASVALERDLRGAIARNELHLHYQPIVDADRTMTGVEALVRWNHPRHGPVSPAEFIPLAEKSGLILQIGQWVMEQACEQIRLWGARPESRRLTVSVNISARQMRQPDFVGQVISVLSSSGANPFRLRFELTESMLFSDTEDVIEKMNDLKAMGVGFSLDDFGTGYSSLSYLKRLPLDQLKIDQSFIREALTHTSDATIAKAIVGLAHSLGMLVVAEGVETEAQHTFLAQSHCDSFQGYLYAPPCSAERITALLNTQGLDQVH</sequence>
<dbReference type="NCBIfam" id="TIGR00254">
    <property type="entry name" value="GGDEF"/>
    <property type="match status" value="1"/>
</dbReference>
<dbReference type="GO" id="GO:0071732">
    <property type="term" value="P:cellular response to nitric oxide"/>
    <property type="evidence" value="ECO:0007669"/>
    <property type="project" value="UniProtKB-ARBA"/>
</dbReference>
<protein>
    <recommendedName>
        <fullName evidence="8">GGDEF domain-containing protein</fullName>
    </recommendedName>
</protein>
<evidence type="ECO:0008006" key="8">
    <source>
        <dbReference type="Google" id="ProtNLM"/>
    </source>
</evidence>
<dbReference type="Gene3D" id="3.20.20.450">
    <property type="entry name" value="EAL domain"/>
    <property type="match status" value="1"/>
</dbReference>
<dbReference type="eggNOG" id="COG5001">
    <property type="taxonomic scope" value="Bacteria"/>
</dbReference>
<organism evidence="6 7">
    <name type="scientific">Rhodoferax saidenbachensis</name>
    <dbReference type="NCBI Taxonomy" id="1484693"/>
    <lineage>
        <taxon>Bacteria</taxon>
        <taxon>Pseudomonadati</taxon>
        <taxon>Pseudomonadota</taxon>
        <taxon>Betaproteobacteria</taxon>
        <taxon>Burkholderiales</taxon>
        <taxon>Comamonadaceae</taxon>
        <taxon>Rhodoferax</taxon>
    </lineage>
</organism>
<dbReference type="NCBIfam" id="TIGR00229">
    <property type="entry name" value="sensory_box"/>
    <property type="match status" value="1"/>
</dbReference>
<feature type="domain" description="EAL" evidence="4">
    <location>
        <begin position="616"/>
        <end position="870"/>
    </location>
</feature>
<dbReference type="GO" id="GO:0071111">
    <property type="term" value="F:cyclic-guanylate-specific phosphodiesterase activity"/>
    <property type="evidence" value="ECO:0007669"/>
    <property type="project" value="UniProtKB-EC"/>
</dbReference>
<dbReference type="SUPFAM" id="SSF141868">
    <property type="entry name" value="EAL domain-like"/>
    <property type="match status" value="1"/>
</dbReference>
<keyword evidence="7" id="KW-1185">Reference proteome</keyword>
<dbReference type="InterPro" id="IPR052155">
    <property type="entry name" value="Biofilm_reg_signaling"/>
</dbReference>
<dbReference type="SUPFAM" id="SSF55073">
    <property type="entry name" value="Nucleotide cyclase"/>
    <property type="match status" value="1"/>
</dbReference>
<dbReference type="EMBL" id="CP019239">
    <property type="protein sequence ID" value="APW44227.1"/>
    <property type="molecule type" value="Genomic_DNA"/>
</dbReference>
<dbReference type="InterPro" id="IPR013655">
    <property type="entry name" value="PAS_fold_3"/>
</dbReference>
<dbReference type="SMART" id="SM00267">
    <property type="entry name" value="GGDEF"/>
    <property type="match status" value="1"/>
</dbReference>
<feature type="domain" description="PAC" evidence="3">
    <location>
        <begin position="384"/>
        <end position="437"/>
    </location>
</feature>
<dbReference type="PANTHER" id="PTHR44757:SF2">
    <property type="entry name" value="BIOFILM ARCHITECTURE MAINTENANCE PROTEIN MBAA"/>
    <property type="match status" value="1"/>
</dbReference>
<dbReference type="FunFam" id="3.30.70.270:FF:000001">
    <property type="entry name" value="Diguanylate cyclase domain protein"/>
    <property type="match status" value="1"/>
</dbReference>
<dbReference type="InterPro" id="IPR000160">
    <property type="entry name" value="GGDEF_dom"/>
</dbReference>
<dbReference type="CDD" id="cd01949">
    <property type="entry name" value="GGDEF"/>
    <property type="match status" value="1"/>
</dbReference>
<dbReference type="STRING" id="1484693.RS694_17955"/>
<dbReference type="SUPFAM" id="SSF55785">
    <property type="entry name" value="PYP-like sensor domain (PAS domain)"/>
    <property type="match status" value="1"/>
</dbReference>
<name>A0A1P8KDW5_9BURK</name>
<evidence type="ECO:0000313" key="6">
    <source>
        <dbReference type="EMBL" id="APW44227.1"/>
    </source>
</evidence>
<dbReference type="Gene3D" id="3.30.70.270">
    <property type="match status" value="1"/>
</dbReference>
<dbReference type="Proteomes" id="UP000186110">
    <property type="component" value="Chromosome"/>
</dbReference>
<dbReference type="SMART" id="SM00052">
    <property type="entry name" value="EAL"/>
    <property type="match status" value="1"/>
</dbReference>
<evidence type="ECO:0000313" key="7">
    <source>
        <dbReference type="Proteomes" id="UP000186110"/>
    </source>
</evidence>
<feature type="transmembrane region" description="Helical" evidence="2">
    <location>
        <begin position="263"/>
        <end position="288"/>
    </location>
</feature>
<dbReference type="InterPro" id="IPR001610">
    <property type="entry name" value="PAC"/>
</dbReference>
<dbReference type="InterPro" id="IPR000014">
    <property type="entry name" value="PAS"/>
</dbReference>
<accession>A0A1P8KDW5</accession>